<evidence type="ECO:0000256" key="2">
    <source>
        <dbReference type="ARBA" id="ARBA00023125"/>
    </source>
</evidence>
<dbReference type="GO" id="GO:0003677">
    <property type="term" value="F:DNA binding"/>
    <property type="evidence" value="ECO:0007669"/>
    <property type="project" value="UniProtKB-KW"/>
</dbReference>
<dbReference type="GO" id="GO:0003700">
    <property type="term" value="F:DNA-binding transcription factor activity"/>
    <property type="evidence" value="ECO:0007669"/>
    <property type="project" value="InterPro"/>
</dbReference>
<dbReference type="SMART" id="SM00347">
    <property type="entry name" value="HTH_MARR"/>
    <property type="match status" value="1"/>
</dbReference>
<dbReference type="InterPro" id="IPR000835">
    <property type="entry name" value="HTH_MarR-typ"/>
</dbReference>
<dbReference type="PANTHER" id="PTHR42756">
    <property type="entry name" value="TRANSCRIPTIONAL REGULATOR, MARR"/>
    <property type="match status" value="1"/>
</dbReference>
<gene>
    <name evidence="5" type="ORF">SU32_02730</name>
</gene>
<keyword evidence="2" id="KW-0238">DNA-binding</keyword>
<dbReference type="InterPro" id="IPR036388">
    <property type="entry name" value="WH-like_DNA-bd_sf"/>
</dbReference>
<dbReference type="PANTHER" id="PTHR42756:SF1">
    <property type="entry name" value="TRANSCRIPTIONAL REPRESSOR OF EMRAB OPERON"/>
    <property type="match status" value="1"/>
</dbReference>
<dbReference type="Proteomes" id="UP000038011">
    <property type="component" value="Unassembled WGS sequence"/>
</dbReference>
<dbReference type="EMBL" id="JXMU01000002">
    <property type="protein sequence ID" value="KPB02667.1"/>
    <property type="molecule type" value="Genomic_DNA"/>
</dbReference>
<evidence type="ECO:0000313" key="5">
    <source>
        <dbReference type="EMBL" id="KPB02667.1"/>
    </source>
</evidence>
<dbReference type="PROSITE" id="PS50995">
    <property type="entry name" value="HTH_MARR_2"/>
    <property type="match status" value="1"/>
</dbReference>
<keyword evidence="6" id="KW-1185">Reference proteome</keyword>
<sequence length="168" mass="18827">MTMFDIKEIRAQWAKQRPDLNTEPMELIGQLIRVSTHLSGEMAATFSRHGINAASFDVLATLLRSGPPHSLSPNQLLETMMVSSGTMTNRIDQLVKEKLVERIQNPQDKRSVLISLTEKGRRLIDDAVTDHVNTQARLVAPFSDKEFADLNNLLRSYLLKIGNNGEAD</sequence>
<evidence type="ECO:0000256" key="3">
    <source>
        <dbReference type="ARBA" id="ARBA00023163"/>
    </source>
</evidence>
<dbReference type="STRING" id="1514904.SU32_02730"/>
<evidence type="ECO:0000256" key="1">
    <source>
        <dbReference type="ARBA" id="ARBA00023015"/>
    </source>
</evidence>
<dbReference type="PRINTS" id="PR00598">
    <property type="entry name" value="HTHMARR"/>
</dbReference>
<organism evidence="5 6">
    <name type="scientific">Ahrensia marina</name>
    <dbReference type="NCBI Taxonomy" id="1514904"/>
    <lineage>
        <taxon>Bacteria</taxon>
        <taxon>Pseudomonadati</taxon>
        <taxon>Pseudomonadota</taxon>
        <taxon>Alphaproteobacteria</taxon>
        <taxon>Hyphomicrobiales</taxon>
        <taxon>Ahrensiaceae</taxon>
        <taxon>Ahrensia</taxon>
    </lineage>
</organism>
<dbReference type="AlphaFoldDB" id="A0A0M9GPB9"/>
<protein>
    <submittedName>
        <fullName evidence="5">Transcriptional regulator</fullName>
    </submittedName>
</protein>
<dbReference type="SUPFAM" id="SSF46785">
    <property type="entry name" value="Winged helix' DNA-binding domain"/>
    <property type="match status" value="1"/>
</dbReference>
<dbReference type="PATRIC" id="fig|1514904.3.peg.1750"/>
<name>A0A0M9GPB9_9HYPH</name>
<feature type="domain" description="HTH marR-type" evidence="4">
    <location>
        <begin position="24"/>
        <end position="159"/>
    </location>
</feature>
<proteinExistence type="predicted"/>
<accession>A0A0M9GPB9</accession>
<dbReference type="InterPro" id="IPR036390">
    <property type="entry name" value="WH_DNA-bd_sf"/>
</dbReference>
<dbReference type="Pfam" id="PF01047">
    <property type="entry name" value="MarR"/>
    <property type="match status" value="1"/>
</dbReference>
<evidence type="ECO:0000259" key="4">
    <source>
        <dbReference type="PROSITE" id="PS50995"/>
    </source>
</evidence>
<dbReference type="Gene3D" id="1.10.10.10">
    <property type="entry name" value="Winged helix-like DNA-binding domain superfamily/Winged helix DNA-binding domain"/>
    <property type="match status" value="1"/>
</dbReference>
<keyword evidence="3" id="KW-0804">Transcription</keyword>
<evidence type="ECO:0000313" key="6">
    <source>
        <dbReference type="Proteomes" id="UP000038011"/>
    </source>
</evidence>
<comment type="caution">
    <text evidence="5">The sequence shown here is derived from an EMBL/GenBank/DDBJ whole genome shotgun (WGS) entry which is preliminary data.</text>
</comment>
<reference evidence="5 6" key="1">
    <citation type="submission" date="2015-01" db="EMBL/GenBank/DDBJ databases">
        <title>Ahrensia donghaiensis sp. nov., a novel dimethylsulphoniopropionate-cleavage bacterium isolated from seawater and emended descriptions of the genus Ahrensia and Ahrensia kielensis.</title>
        <authorList>
            <person name="Liu J."/>
        </authorList>
    </citation>
    <scope>NUCLEOTIDE SEQUENCE [LARGE SCALE GENOMIC DNA]</scope>
    <source>
        <strain evidence="5 6">LZD062</strain>
    </source>
</reference>
<keyword evidence="1" id="KW-0805">Transcription regulation</keyword>